<comment type="caution">
    <text evidence="2">The sequence shown here is derived from an EMBL/GenBank/DDBJ whole genome shotgun (WGS) entry which is preliminary data.</text>
</comment>
<dbReference type="Gene3D" id="6.10.140.180">
    <property type="match status" value="1"/>
</dbReference>
<dbReference type="Gene3D" id="1.10.10.10">
    <property type="entry name" value="Winged helix-like DNA-binding domain superfamily/Winged helix DNA-binding domain"/>
    <property type="match status" value="2"/>
</dbReference>
<sequence>MRRNVGIAGLQRAAREREQFKDMGDRLAAQQLEQLKTQMATFKSSLEEFAAKYRKDIAKNPAFRLKFQQMCATSVSILLLQRIWGDVLGNLNDYYYDLSIRIMEVCLALRDAMGPLIPLHVLFTHLNQTAVDVDLCEDDIHRAIGLLGPLGGGYELVRLAGSSTPVVVTVPRELNPDFIIAAQRLQAQAPAGCTAEEVASGLDWTRDRAHLCLDLLVTEGIAWVDQPSPSSDVRYFWFSADILFGAM</sequence>
<gene>
    <name evidence="2" type="ORF">BCR44DRAFT_1496232</name>
</gene>
<dbReference type="GO" id="GO:0043328">
    <property type="term" value="P:protein transport to vacuole involved in ubiquitin-dependent protein catabolic process via the multivesicular body sorting pathway"/>
    <property type="evidence" value="ECO:0007669"/>
    <property type="project" value="TreeGrafter"/>
</dbReference>
<evidence type="ECO:0000313" key="2">
    <source>
        <dbReference type="EMBL" id="ORZ40044.1"/>
    </source>
</evidence>
<dbReference type="InterPro" id="IPR016689">
    <property type="entry name" value="ESCRT-2_cplx_Snf8"/>
</dbReference>
<dbReference type="GO" id="GO:0000814">
    <property type="term" value="C:ESCRT II complex"/>
    <property type="evidence" value="ECO:0007669"/>
    <property type="project" value="InterPro"/>
</dbReference>
<dbReference type="STRING" id="765915.A0A1Y2I1G1"/>
<evidence type="ECO:0000256" key="1">
    <source>
        <dbReference type="ARBA" id="ARBA00009834"/>
    </source>
</evidence>
<protein>
    <submittedName>
        <fullName evidence="2">EAP30/Vps36 family-domain-containing protein</fullName>
    </submittedName>
</protein>
<dbReference type="InterPro" id="IPR036390">
    <property type="entry name" value="WH_DNA-bd_sf"/>
</dbReference>
<dbReference type="Pfam" id="PF04157">
    <property type="entry name" value="EAP30"/>
    <property type="match status" value="1"/>
</dbReference>
<organism evidence="2 3">
    <name type="scientific">Catenaria anguillulae PL171</name>
    <dbReference type="NCBI Taxonomy" id="765915"/>
    <lineage>
        <taxon>Eukaryota</taxon>
        <taxon>Fungi</taxon>
        <taxon>Fungi incertae sedis</taxon>
        <taxon>Blastocladiomycota</taxon>
        <taxon>Blastocladiomycetes</taxon>
        <taxon>Blastocladiales</taxon>
        <taxon>Catenariaceae</taxon>
        <taxon>Catenaria</taxon>
    </lineage>
</organism>
<dbReference type="Proteomes" id="UP000193411">
    <property type="component" value="Unassembled WGS sequence"/>
</dbReference>
<dbReference type="PANTHER" id="PTHR12806:SF0">
    <property type="entry name" value="VACUOLAR-SORTING PROTEIN SNF8"/>
    <property type="match status" value="1"/>
</dbReference>
<evidence type="ECO:0000313" key="3">
    <source>
        <dbReference type="Proteomes" id="UP000193411"/>
    </source>
</evidence>
<name>A0A1Y2I1G1_9FUNG</name>
<dbReference type="SUPFAM" id="SSF46785">
    <property type="entry name" value="Winged helix' DNA-binding domain"/>
    <property type="match status" value="1"/>
</dbReference>
<dbReference type="InterPro" id="IPR036388">
    <property type="entry name" value="WH-like_DNA-bd_sf"/>
</dbReference>
<dbReference type="PANTHER" id="PTHR12806">
    <property type="entry name" value="EAP30 SUBUNIT OF ELL COMPLEX"/>
    <property type="match status" value="1"/>
</dbReference>
<dbReference type="EMBL" id="MCFL01000004">
    <property type="protein sequence ID" value="ORZ40044.1"/>
    <property type="molecule type" value="Genomic_DNA"/>
</dbReference>
<proteinExistence type="inferred from homology"/>
<keyword evidence="3" id="KW-1185">Reference proteome</keyword>
<dbReference type="OrthoDB" id="283883at2759"/>
<comment type="similarity">
    <text evidence="1">Belongs to the SNF8 family.</text>
</comment>
<dbReference type="AlphaFoldDB" id="A0A1Y2I1G1"/>
<accession>A0A1Y2I1G1</accession>
<dbReference type="InterPro" id="IPR040608">
    <property type="entry name" value="Snf8/Vps36"/>
</dbReference>
<reference evidence="2 3" key="1">
    <citation type="submission" date="2016-07" db="EMBL/GenBank/DDBJ databases">
        <title>Pervasive Adenine N6-methylation of Active Genes in Fungi.</title>
        <authorList>
            <consortium name="DOE Joint Genome Institute"/>
            <person name="Mondo S.J."/>
            <person name="Dannebaum R.O."/>
            <person name="Kuo R.C."/>
            <person name="Labutti K."/>
            <person name="Haridas S."/>
            <person name="Kuo A."/>
            <person name="Salamov A."/>
            <person name="Ahrendt S.R."/>
            <person name="Lipzen A."/>
            <person name="Sullivan W."/>
            <person name="Andreopoulos W.B."/>
            <person name="Clum A."/>
            <person name="Lindquist E."/>
            <person name="Daum C."/>
            <person name="Ramamoorthy G.K."/>
            <person name="Gryganskyi A."/>
            <person name="Culley D."/>
            <person name="Magnuson J.K."/>
            <person name="James T.Y."/>
            <person name="O'Malley M.A."/>
            <person name="Stajich J.E."/>
            <person name="Spatafora J.W."/>
            <person name="Visel A."/>
            <person name="Grigoriev I.V."/>
        </authorList>
    </citation>
    <scope>NUCLEOTIDE SEQUENCE [LARGE SCALE GENOMIC DNA]</scope>
    <source>
        <strain evidence="2 3">PL171</strain>
    </source>
</reference>